<accession>A0AAV2NKR2</accession>
<keyword evidence="2" id="KW-1185">Reference proteome</keyword>
<protein>
    <submittedName>
        <fullName evidence="1">Uncharacterized protein</fullName>
    </submittedName>
</protein>
<proteinExistence type="predicted"/>
<dbReference type="Proteomes" id="UP001497644">
    <property type="component" value="Chromosome 2"/>
</dbReference>
<dbReference type="AlphaFoldDB" id="A0AAV2NKR2"/>
<evidence type="ECO:0000313" key="1">
    <source>
        <dbReference type="EMBL" id="CAL1680920.1"/>
    </source>
</evidence>
<sequence length="181" mass="20764">MKERFEQQNSEWLNSEFHIPIIHTDINVKAPSEIRIGRPSVGFNQKYKRSQRREVAEISAQCKHDFLRIIMAGRYAARQSGQKNLHMILRNILESLEHPQKYGKLLDITALLIVKKTPEEGLAFILDNSLSKSVYTNIRLASKYSGADIWPPYNNVRDIKAQCRPSKEAITICENVAEVSV</sequence>
<reference evidence="1" key="1">
    <citation type="submission" date="2024-04" db="EMBL/GenBank/DDBJ databases">
        <authorList>
            <consortium name="Molecular Ecology Group"/>
        </authorList>
    </citation>
    <scope>NUCLEOTIDE SEQUENCE</scope>
</reference>
<name>A0AAV2NKR2_9HYME</name>
<dbReference type="EMBL" id="OZ034825">
    <property type="protein sequence ID" value="CAL1680920.1"/>
    <property type="molecule type" value="Genomic_DNA"/>
</dbReference>
<evidence type="ECO:0000313" key="2">
    <source>
        <dbReference type="Proteomes" id="UP001497644"/>
    </source>
</evidence>
<organism evidence="1 2">
    <name type="scientific">Lasius platythorax</name>
    <dbReference type="NCBI Taxonomy" id="488582"/>
    <lineage>
        <taxon>Eukaryota</taxon>
        <taxon>Metazoa</taxon>
        <taxon>Ecdysozoa</taxon>
        <taxon>Arthropoda</taxon>
        <taxon>Hexapoda</taxon>
        <taxon>Insecta</taxon>
        <taxon>Pterygota</taxon>
        <taxon>Neoptera</taxon>
        <taxon>Endopterygota</taxon>
        <taxon>Hymenoptera</taxon>
        <taxon>Apocrita</taxon>
        <taxon>Aculeata</taxon>
        <taxon>Formicoidea</taxon>
        <taxon>Formicidae</taxon>
        <taxon>Formicinae</taxon>
        <taxon>Lasius</taxon>
        <taxon>Lasius</taxon>
    </lineage>
</organism>
<gene>
    <name evidence="1" type="ORF">LPLAT_LOCUS6864</name>
</gene>